<evidence type="ECO:0000256" key="2">
    <source>
        <dbReference type="ARBA" id="ARBA00023027"/>
    </source>
</evidence>
<feature type="domain" description="D-isomer specific 2-hydroxyacid dehydrogenase NAD-binding" evidence="5">
    <location>
        <begin position="109"/>
        <end position="250"/>
    </location>
</feature>
<dbReference type="InterPro" id="IPR006139">
    <property type="entry name" value="D-isomer_2_OHA_DH_cat_dom"/>
</dbReference>
<evidence type="ECO:0000259" key="4">
    <source>
        <dbReference type="Pfam" id="PF00389"/>
    </source>
</evidence>
<dbReference type="AlphaFoldDB" id="A0A378I716"/>
<evidence type="ECO:0000259" key="5">
    <source>
        <dbReference type="Pfam" id="PF02826"/>
    </source>
</evidence>
<dbReference type="EC" id="1.1.1.290" evidence="6"/>
<dbReference type="SUPFAM" id="SSF52283">
    <property type="entry name" value="Formate/glycerate dehydrogenase catalytic domain-like"/>
    <property type="match status" value="1"/>
</dbReference>
<dbReference type="EC" id="1.1.1.95" evidence="6"/>
<accession>A0A378I716</accession>
<evidence type="ECO:0000256" key="1">
    <source>
        <dbReference type="ARBA" id="ARBA00023002"/>
    </source>
</evidence>
<organism evidence="6 7">
    <name type="scientific">Legionella beliardensis</name>
    <dbReference type="NCBI Taxonomy" id="91822"/>
    <lineage>
        <taxon>Bacteria</taxon>
        <taxon>Pseudomonadati</taxon>
        <taxon>Pseudomonadota</taxon>
        <taxon>Gammaproteobacteria</taxon>
        <taxon>Legionellales</taxon>
        <taxon>Legionellaceae</taxon>
        <taxon>Legionella</taxon>
    </lineage>
</organism>
<protein>
    <submittedName>
        <fullName evidence="6">Erythronate-4-phosphate dehydrogenase</fullName>
        <ecNumber evidence="6">1.1.1.290</ecNumber>
        <ecNumber evidence="6">1.1.1.95</ecNumber>
    </submittedName>
</protein>
<evidence type="ECO:0000256" key="3">
    <source>
        <dbReference type="RuleBase" id="RU003719"/>
    </source>
</evidence>
<dbReference type="InterPro" id="IPR036291">
    <property type="entry name" value="NAD(P)-bd_dom_sf"/>
</dbReference>
<dbReference type="InterPro" id="IPR006140">
    <property type="entry name" value="D-isomer_DH_NAD-bd"/>
</dbReference>
<comment type="similarity">
    <text evidence="3">Belongs to the D-isomer specific 2-hydroxyacid dehydrogenase family.</text>
</comment>
<dbReference type="EMBL" id="UGNV01000001">
    <property type="protein sequence ID" value="STX28234.1"/>
    <property type="molecule type" value="Genomic_DNA"/>
</dbReference>
<dbReference type="SUPFAM" id="SSF51735">
    <property type="entry name" value="NAD(P)-binding Rossmann-fold domains"/>
    <property type="match status" value="1"/>
</dbReference>
<name>A0A378I716_9GAMM</name>
<evidence type="ECO:0000313" key="6">
    <source>
        <dbReference type="EMBL" id="STX28234.1"/>
    </source>
</evidence>
<feature type="domain" description="D-isomer specific 2-hydroxyacid dehydrogenase catalytic" evidence="4">
    <location>
        <begin position="33"/>
        <end position="270"/>
    </location>
</feature>
<dbReference type="InterPro" id="IPR029752">
    <property type="entry name" value="D-isomer_DH_CS1"/>
</dbReference>
<dbReference type="OrthoDB" id="9770208at2"/>
<dbReference type="Pfam" id="PF00389">
    <property type="entry name" value="2-Hacid_dh"/>
    <property type="match status" value="1"/>
</dbReference>
<gene>
    <name evidence="6" type="primary">pdxB</name>
    <name evidence="6" type="ORF">NCTC13315_00761</name>
</gene>
<dbReference type="PROSITE" id="PS00065">
    <property type="entry name" value="D_2_HYDROXYACID_DH_1"/>
    <property type="match status" value="1"/>
</dbReference>
<dbReference type="GO" id="GO:0030267">
    <property type="term" value="F:glyoxylate reductase (NADPH) activity"/>
    <property type="evidence" value="ECO:0007669"/>
    <property type="project" value="TreeGrafter"/>
</dbReference>
<dbReference type="PANTHER" id="PTHR10996:SF178">
    <property type="entry name" value="2-HYDROXYACID DEHYDROGENASE YGL185C-RELATED"/>
    <property type="match status" value="1"/>
</dbReference>
<dbReference type="GO" id="GO:0004617">
    <property type="term" value="F:phosphoglycerate dehydrogenase activity"/>
    <property type="evidence" value="ECO:0007669"/>
    <property type="project" value="UniProtKB-EC"/>
</dbReference>
<keyword evidence="7" id="KW-1185">Reference proteome</keyword>
<dbReference type="Gene3D" id="3.40.50.720">
    <property type="entry name" value="NAD(P)-binding Rossmann-like Domain"/>
    <property type="match status" value="2"/>
</dbReference>
<dbReference type="Proteomes" id="UP000254968">
    <property type="component" value="Unassembled WGS sequence"/>
</dbReference>
<keyword evidence="1 3" id="KW-0560">Oxidoreductase</keyword>
<dbReference type="GO" id="GO:0016618">
    <property type="term" value="F:hydroxypyruvate reductase [NAD(P)H] activity"/>
    <property type="evidence" value="ECO:0007669"/>
    <property type="project" value="TreeGrafter"/>
</dbReference>
<dbReference type="GO" id="GO:0051287">
    <property type="term" value="F:NAD binding"/>
    <property type="evidence" value="ECO:0007669"/>
    <property type="project" value="InterPro"/>
</dbReference>
<dbReference type="GO" id="GO:0033711">
    <property type="term" value="F:4-phosphoerythronate dehydrogenase activity"/>
    <property type="evidence" value="ECO:0007669"/>
    <property type="project" value="UniProtKB-EC"/>
</dbReference>
<keyword evidence="2" id="KW-0520">NAD</keyword>
<evidence type="ECO:0000313" key="7">
    <source>
        <dbReference type="Proteomes" id="UP000254968"/>
    </source>
</evidence>
<proteinExistence type="inferred from homology"/>
<sequence>MNILADASLPGLIEAFPPPFKLTLYHHLNDVSTHLAGQDILVCRSTLKVTKELLSGHSLRYVATASSGTDHIDELFLKDKKIQLFDAKGSNAHAVADYVLASVAYLQTYHGVTGQNAGIIGLGAVGSKVAARLRALNFKITAYDPPKSQRDNTFQSASLKELAQCDLICIHANLHDDLPYPSRNLIAEPILSQLKPNTAIINASRGGIVNEEALLKLATPIFYCADVFSHEPTINPDIVNFACLCTPHIAGHTIEAKYNAVILISQKIHHSLNLPEPTYAALPVAQSSNYHSSQRWQDYILSLFNPVNETKSLKTALDKTESFLQLRKAHQYRHDFRAQQAPEDAFLKALLGLP</sequence>
<dbReference type="GO" id="GO:0005829">
    <property type="term" value="C:cytosol"/>
    <property type="evidence" value="ECO:0007669"/>
    <property type="project" value="TreeGrafter"/>
</dbReference>
<reference evidence="6 7" key="1">
    <citation type="submission" date="2018-06" db="EMBL/GenBank/DDBJ databases">
        <authorList>
            <consortium name="Pathogen Informatics"/>
            <person name="Doyle S."/>
        </authorList>
    </citation>
    <scope>NUCLEOTIDE SEQUENCE [LARGE SCALE GENOMIC DNA]</scope>
    <source>
        <strain evidence="6 7">NCTC13315</strain>
    </source>
</reference>
<dbReference type="PANTHER" id="PTHR10996">
    <property type="entry name" value="2-HYDROXYACID DEHYDROGENASE-RELATED"/>
    <property type="match status" value="1"/>
</dbReference>
<dbReference type="Pfam" id="PF02826">
    <property type="entry name" value="2-Hacid_dh_C"/>
    <property type="match status" value="1"/>
</dbReference>
<dbReference type="RefSeq" id="WP_115301997.1">
    <property type="nucleotide sequence ID" value="NZ_CAAAHO010000001.1"/>
</dbReference>
<dbReference type="InterPro" id="IPR050223">
    <property type="entry name" value="D-isomer_2-hydroxyacid_DH"/>
</dbReference>